<reference evidence="2" key="1">
    <citation type="journal article" date="2022" name="Int. J. Mol. Sci.">
        <title>Draft Genome of Tanacetum Coccineum: Genomic Comparison of Closely Related Tanacetum-Family Plants.</title>
        <authorList>
            <person name="Yamashiro T."/>
            <person name="Shiraishi A."/>
            <person name="Nakayama K."/>
            <person name="Satake H."/>
        </authorList>
    </citation>
    <scope>NUCLEOTIDE SEQUENCE</scope>
</reference>
<feature type="region of interest" description="Disordered" evidence="1">
    <location>
        <begin position="111"/>
        <end position="210"/>
    </location>
</feature>
<feature type="compositionally biased region" description="Basic and acidic residues" evidence="1">
    <location>
        <begin position="145"/>
        <end position="155"/>
    </location>
</feature>
<feature type="compositionally biased region" description="Polar residues" evidence="1">
    <location>
        <begin position="156"/>
        <end position="173"/>
    </location>
</feature>
<reference evidence="2" key="2">
    <citation type="submission" date="2022-01" db="EMBL/GenBank/DDBJ databases">
        <authorList>
            <person name="Yamashiro T."/>
            <person name="Shiraishi A."/>
            <person name="Satake H."/>
            <person name="Nakayama K."/>
        </authorList>
    </citation>
    <scope>NUCLEOTIDE SEQUENCE</scope>
</reference>
<evidence type="ECO:0000313" key="2">
    <source>
        <dbReference type="EMBL" id="GJT74122.1"/>
    </source>
</evidence>
<accession>A0ABQ5GGW5</accession>
<name>A0ABQ5GGW5_9ASTR</name>
<feature type="compositionally biased region" description="Basic and acidic residues" evidence="1">
    <location>
        <begin position="115"/>
        <end position="125"/>
    </location>
</feature>
<keyword evidence="3" id="KW-1185">Reference proteome</keyword>
<dbReference type="EMBL" id="BQNB010018413">
    <property type="protein sequence ID" value="GJT74122.1"/>
    <property type="molecule type" value="Genomic_DNA"/>
</dbReference>
<dbReference type="Proteomes" id="UP001151760">
    <property type="component" value="Unassembled WGS sequence"/>
</dbReference>
<evidence type="ECO:0000313" key="3">
    <source>
        <dbReference type="Proteomes" id="UP001151760"/>
    </source>
</evidence>
<proteinExistence type="predicted"/>
<gene>
    <name evidence="2" type="ORF">Tco_1040847</name>
</gene>
<organism evidence="2 3">
    <name type="scientific">Tanacetum coccineum</name>
    <dbReference type="NCBI Taxonomy" id="301880"/>
    <lineage>
        <taxon>Eukaryota</taxon>
        <taxon>Viridiplantae</taxon>
        <taxon>Streptophyta</taxon>
        <taxon>Embryophyta</taxon>
        <taxon>Tracheophyta</taxon>
        <taxon>Spermatophyta</taxon>
        <taxon>Magnoliopsida</taxon>
        <taxon>eudicotyledons</taxon>
        <taxon>Gunneridae</taxon>
        <taxon>Pentapetalae</taxon>
        <taxon>asterids</taxon>
        <taxon>campanulids</taxon>
        <taxon>Asterales</taxon>
        <taxon>Asteraceae</taxon>
        <taxon>Asteroideae</taxon>
        <taxon>Anthemideae</taxon>
        <taxon>Anthemidinae</taxon>
        <taxon>Tanacetum</taxon>
    </lineage>
</organism>
<protein>
    <submittedName>
        <fullName evidence="2">Uncharacterized protein</fullName>
    </submittedName>
</protein>
<evidence type="ECO:0000256" key="1">
    <source>
        <dbReference type="SAM" id="MobiDB-lite"/>
    </source>
</evidence>
<sequence length="456" mass="52483">MGEEVQVAVQRQSIKFQEEAQAEKKEYIDLVDTSVRDIIKEEVKKRLPKIFSKAVSDLANPVIQQTVIESLENIVSAKSSSAPKSIYAAAASLAEFELKNIRLDKMQLSKSYKSGGHEDKDKDEDPTVGSNQRKKRRRTSNNAESLKDPKIRDTKSQSSSKGITRSQPKSSGKSAPVEEPVFEVDNSKVPQDQGADMGRPPTPDPNWNKGKSIDFRHPQTWISKMAPAGKPPLTFNELMDTPIDFSAFILNPLNITNLTQQHLVRLAFELLERTCKSRVELEYHFEEVYKATTDRLDWHNPKGKEYLFDLSKPLLLITNSQAIHRDYFINNDLKYLKGGRLSRKYTTLVTKTKAAKYDIKWIEDMVSPLWSPTKVSKHDVYTKRRIIAMTRLSVMKWYDYGYLEEIEVRRDDQQLYKFKQGDFPRLHLHDIEDMLLLLVNDAVIVKLSQRVLQLPR</sequence>
<comment type="caution">
    <text evidence="2">The sequence shown here is derived from an EMBL/GenBank/DDBJ whole genome shotgun (WGS) entry which is preliminary data.</text>
</comment>